<dbReference type="GO" id="GO:0031515">
    <property type="term" value="C:tRNA (m1A) methyltransferase complex"/>
    <property type="evidence" value="ECO:0007669"/>
    <property type="project" value="InterPro"/>
</dbReference>
<keyword evidence="4" id="KW-0819">tRNA processing</keyword>
<dbReference type="PROSITE" id="PS51620">
    <property type="entry name" value="SAM_TRM61"/>
    <property type="match status" value="1"/>
</dbReference>
<dbReference type="Gene3D" id="3.40.50.150">
    <property type="entry name" value="Vaccinia Virus protein VP39"/>
    <property type="match status" value="1"/>
</dbReference>
<reference evidence="6" key="1">
    <citation type="journal article" date="2014" name="Front. Microbiol.">
        <title>High frequency of phylogenetically diverse reductive dehalogenase-homologous genes in deep subseafloor sedimentary metagenomes.</title>
        <authorList>
            <person name="Kawai M."/>
            <person name="Futagami T."/>
            <person name="Toyoda A."/>
            <person name="Takaki Y."/>
            <person name="Nishi S."/>
            <person name="Hori S."/>
            <person name="Arai W."/>
            <person name="Tsubouchi T."/>
            <person name="Morono Y."/>
            <person name="Uchiyama I."/>
            <person name="Ito T."/>
            <person name="Fujiyama A."/>
            <person name="Inagaki F."/>
            <person name="Takami H."/>
        </authorList>
    </citation>
    <scope>NUCLEOTIDE SEQUENCE</scope>
    <source>
        <strain evidence="6">Expedition CK06-06</strain>
    </source>
</reference>
<keyword evidence="1" id="KW-0489">Methyltransferase</keyword>
<dbReference type="GO" id="GO:0030488">
    <property type="term" value="P:tRNA methylation"/>
    <property type="evidence" value="ECO:0007669"/>
    <property type="project" value="InterPro"/>
</dbReference>
<dbReference type="InterPro" id="IPR029063">
    <property type="entry name" value="SAM-dependent_MTases_sf"/>
</dbReference>
<dbReference type="InterPro" id="IPR049470">
    <property type="entry name" value="TRM61_C"/>
</dbReference>
<dbReference type="Pfam" id="PF08704">
    <property type="entry name" value="GCD14"/>
    <property type="match status" value="1"/>
</dbReference>
<dbReference type="SUPFAM" id="SSF53335">
    <property type="entry name" value="S-adenosyl-L-methionine-dependent methyltransferases"/>
    <property type="match status" value="1"/>
</dbReference>
<dbReference type="AlphaFoldDB" id="X0RHM6"/>
<sequence length="267" mass="29367">MLLLGNMMNVIGEGDDVLLYLDGRRTYMVRVEAGKQFHTHRGYVELGELIGRPYGSTIMSSLNISFHALKPLIRDRVLKTDRRTQVLYPKDIGFILLHVGVGAGSRVVEAGTGSGALTMALAEVVKPDGMIYSYDINPKFQGVAAGNIERAGLMEYVELKEGDITVGIDEADVDAVILDLATPWLVVRHAYEALAGSGVFVSFSPTIEQVMKTVYALKDHPFIEVETIELLLRNYTVAQNRTRPRTQMLGHSGYITTARKVIGEGNP</sequence>
<dbReference type="CDD" id="cd02440">
    <property type="entry name" value="AdoMet_MTases"/>
    <property type="match status" value="1"/>
</dbReference>
<dbReference type="EMBL" id="BARS01006385">
    <property type="protein sequence ID" value="GAF68273.1"/>
    <property type="molecule type" value="Genomic_DNA"/>
</dbReference>
<dbReference type="Pfam" id="PF14801">
    <property type="entry name" value="TrmI-like_N"/>
    <property type="match status" value="1"/>
</dbReference>
<evidence type="ECO:0000256" key="1">
    <source>
        <dbReference type="ARBA" id="ARBA00022603"/>
    </source>
</evidence>
<proteinExistence type="predicted"/>
<evidence type="ECO:0000259" key="5">
    <source>
        <dbReference type="Pfam" id="PF08704"/>
    </source>
</evidence>
<dbReference type="PIRSF" id="PIRSF017269">
    <property type="entry name" value="GCD14"/>
    <property type="match status" value="1"/>
</dbReference>
<gene>
    <name evidence="6" type="ORF">S01H1_12439</name>
</gene>
<comment type="caution">
    <text evidence="6">The sequence shown here is derived from an EMBL/GenBank/DDBJ whole genome shotgun (WGS) entry which is preliminary data.</text>
</comment>
<evidence type="ECO:0000256" key="2">
    <source>
        <dbReference type="ARBA" id="ARBA00022679"/>
    </source>
</evidence>
<organism evidence="6">
    <name type="scientific">marine sediment metagenome</name>
    <dbReference type="NCBI Taxonomy" id="412755"/>
    <lineage>
        <taxon>unclassified sequences</taxon>
        <taxon>metagenomes</taxon>
        <taxon>ecological metagenomes</taxon>
    </lineage>
</organism>
<feature type="domain" description="tRNA (adenine(58)-N(1))-methyltransferase catalytic subunit TRM61 C-terminal" evidence="5">
    <location>
        <begin position="79"/>
        <end position="241"/>
    </location>
</feature>
<evidence type="ECO:0000256" key="3">
    <source>
        <dbReference type="ARBA" id="ARBA00022691"/>
    </source>
</evidence>
<dbReference type="PANTHER" id="PTHR12133">
    <property type="entry name" value="TRNA (ADENINE(58)-N(1))-METHYLTRANSFERASE"/>
    <property type="match status" value="1"/>
</dbReference>
<dbReference type="InterPro" id="IPR014816">
    <property type="entry name" value="tRNA_MeTrfase_Gcd14"/>
</dbReference>
<dbReference type="Gene3D" id="3.10.330.20">
    <property type="match status" value="1"/>
</dbReference>
<keyword evidence="3" id="KW-0949">S-adenosyl-L-methionine</keyword>
<keyword evidence="2" id="KW-0808">Transferase</keyword>
<evidence type="ECO:0000313" key="6">
    <source>
        <dbReference type="EMBL" id="GAF68273.1"/>
    </source>
</evidence>
<dbReference type="FunFam" id="3.10.330.20:FF:000003">
    <property type="entry name" value="tRNA (Adenine(58)-N(1))-methyltransferase, mitochondrial isoform X1"/>
    <property type="match status" value="1"/>
</dbReference>
<protein>
    <recommendedName>
        <fullName evidence="5">tRNA (adenine(58)-N(1))-methyltransferase catalytic subunit TRM61 C-terminal domain-containing protein</fullName>
    </recommendedName>
</protein>
<accession>X0RHM6</accession>
<dbReference type="PANTHER" id="PTHR12133:SF1">
    <property type="entry name" value="TRNA (ADENINE(58)-N(1))-METHYLTRANSFERASE, MITOCHONDRIAL"/>
    <property type="match status" value="1"/>
</dbReference>
<name>X0RHM6_9ZZZZ</name>
<evidence type="ECO:0000256" key="4">
    <source>
        <dbReference type="ARBA" id="ARBA00022694"/>
    </source>
</evidence>
<dbReference type="GO" id="GO:0160107">
    <property type="term" value="F:tRNA (adenine(58)-N1)-methyltransferase activity"/>
    <property type="evidence" value="ECO:0007669"/>
    <property type="project" value="InterPro"/>
</dbReference>